<proteinExistence type="predicted"/>
<dbReference type="EMBL" id="BBZA01000244">
    <property type="protein sequence ID" value="GAP64335.1"/>
    <property type="molecule type" value="Genomic_DNA"/>
</dbReference>
<gene>
    <name evidence="1" type="ORF">ARMA_2758</name>
</gene>
<name>A0A0M8K981_9CHLR</name>
<evidence type="ECO:0000313" key="2">
    <source>
        <dbReference type="Proteomes" id="UP000037784"/>
    </source>
</evidence>
<organism evidence="1 2">
    <name type="scientific">Ardenticatena maritima</name>
    <dbReference type="NCBI Taxonomy" id="872965"/>
    <lineage>
        <taxon>Bacteria</taxon>
        <taxon>Bacillati</taxon>
        <taxon>Chloroflexota</taxon>
        <taxon>Ardenticatenia</taxon>
        <taxon>Ardenticatenales</taxon>
        <taxon>Ardenticatenaceae</taxon>
        <taxon>Ardenticatena</taxon>
    </lineage>
</organism>
<evidence type="ECO:0000313" key="1">
    <source>
        <dbReference type="EMBL" id="GAP64335.1"/>
    </source>
</evidence>
<dbReference type="Proteomes" id="UP000037784">
    <property type="component" value="Unassembled WGS sequence"/>
</dbReference>
<protein>
    <submittedName>
        <fullName evidence="1">Uncharacterized protein</fullName>
    </submittedName>
</protein>
<comment type="caution">
    <text evidence="1">The sequence shown here is derived from an EMBL/GenBank/DDBJ whole genome shotgun (WGS) entry which is preliminary data.</text>
</comment>
<dbReference type="AlphaFoldDB" id="A0A0M8K981"/>
<accession>A0A0M8K981</accession>
<reference evidence="2" key="2">
    <citation type="submission" date="2015-08" db="EMBL/GenBank/DDBJ databases">
        <title>Draft Genome Sequence of a Heterotrophic Facultative Anaerobic Bacterium Ardenticatena maritima Strain 110S.</title>
        <authorList>
            <person name="Kawaichi S."/>
            <person name="Yoshida T."/>
            <person name="Sako Y."/>
            <person name="Nakamura R."/>
        </authorList>
    </citation>
    <scope>NUCLEOTIDE SEQUENCE [LARGE SCALE GENOMIC DNA]</scope>
    <source>
        <strain evidence="2">110S</strain>
    </source>
</reference>
<reference evidence="1 2" key="1">
    <citation type="journal article" date="2015" name="Genome Announc.">
        <title>Draft Genome Sequence of a Heterotrophic Facultative Anaerobic Thermophilic Bacterium, Ardenticatena maritima Strain 110ST.</title>
        <authorList>
            <person name="Kawaichi S."/>
            <person name="Yoshida T."/>
            <person name="Sako Y."/>
            <person name="Nakamura R."/>
        </authorList>
    </citation>
    <scope>NUCLEOTIDE SEQUENCE [LARGE SCALE GENOMIC DNA]</scope>
    <source>
        <strain evidence="1 2">110S</strain>
    </source>
</reference>
<sequence>MLTEQTAYMLYQKWFPLNSKNFIAFLCQCNGILPTTCP</sequence>
<keyword evidence="2" id="KW-1185">Reference proteome</keyword>
<dbReference type="InParanoid" id="A0A0M8K981"/>